<feature type="region of interest" description="Disordered" evidence="9">
    <location>
        <begin position="1"/>
        <end position="20"/>
    </location>
</feature>
<dbReference type="PANTHER" id="PTHR47343">
    <property type="entry name" value="TRANSCRIPTIONAL ACTIVATOR SPT7"/>
    <property type="match status" value="1"/>
</dbReference>
<dbReference type="SUPFAM" id="SSF47370">
    <property type="entry name" value="Bromodomain"/>
    <property type="match status" value="1"/>
</dbReference>
<evidence type="ECO:0000313" key="11">
    <source>
        <dbReference type="EMBL" id="CAZ83705.1"/>
    </source>
</evidence>
<keyword evidence="6" id="KW-0539">Nucleus</keyword>
<feature type="compositionally biased region" description="Basic residues" evidence="9">
    <location>
        <begin position="423"/>
        <end position="436"/>
    </location>
</feature>
<dbReference type="PANTHER" id="PTHR47343:SF1">
    <property type="entry name" value="TRANSCRIPTIONAL ACTIVATOR SPT7"/>
    <property type="match status" value="1"/>
</dbReference>
<feature type="compositionally biased region" description="Pro residues" evidence="9">
    <location>
        <begin position="987"/>
        <end position="1001"/>
    </location>
</feature>
<dbReference type="eggNOG" id="KOG1472">
    <property type="taxonomic scope" value="Eukaryota"/>
</dbReference>
<evidence type="ECO:0000256" key="1">
    <source>
        <dbReference type="ARBA" id="ARBA00004123"/>
    </source>
</evidence>
<feature type="domain" description="Bromo" evidence="10">
    <location>
        <begin position="299"/>
        <end position="369"/>
    </location>
</feature>
<dbReference type="HOGENOM" id="CLU_006198_0_0_1"/>
<evidence type="ECO:0000256" key="8">
    <source>
        <dbReference type="PROSITE-ProRule" id="PRU00035"/>
    </source>
</evidence>
<gene>
    <name evidence="11" type="ORF">GSTUM_00007503001</name>
</gene>
<feature type="compositionally biased region" description="Acidic residues" evidence="9">
    <location>
        <begin position="116"/>
        <end position="129"/>
    </location>
</feature>
<feature type="compositionally biased region" description="Low complexity" evidence="9">
    <location>
        <begin position="96"/>
        <end position="107"/>
    </location>
</feature>
<dbReference type="InterPro" id="IPR001487">
    <property type="entry name" value="Bromodomain"/>
</dbReference>
<feature type="region of interest" description="Disordered" evidence="9">
    <location>
        <begin position="558"/>
        <end position="585"/>
    </location>
</feature>
<feature type="compositionally biased region" description="Polar residues" evidence="9">
    <location>
        <begin position="570"/>
        <end position="581"/>
    </location>
</feature>
<evidence type="ECO:0000256" key="9">
    <source>
        <dbReference type="SAM" id="MobiDB-lite"/>
    </source>
</evidence>
<evidence type="ECO:0000313" key="12">
    <source>
        <dbReference type="Proteomes" id="UP000006911"/>
    </source>
</evidence>
<evidence type="ECO:0000256" key="2">
    <source>
        <dbReference type="ARBA" id="ARBA00022553"/>
    </source>
</evidence>
<reference evidence="11 12" key="1">
    <citation type="journal article" date="2010" name="Nature">
        <title>Perigord black truffle genome uncovers evolutionary origins and mechanisms of symbiosis.</title>
        <authorList>
            <person name="Martin F."/>
            <person name="Kohler A."/>
            <person name="Murat C."/>
            <person name="Balestrini R."/>
            <person name="Coutinho P.M."/>
            <person name="Jaillon O."/>
            <person name="Montanini B."/>
            <person name="Morin E."/>
            <person name="Noel B."/>
            <person name="Percudani R."/>
            <person name="Porcel B."/>
            <person name="Rubini A."/>
            <person name="Amicucci A."/>
            <person name="Amselem J."/>
            <person name="Anthouard V."/>
            <person name="Arcioni S."/>
            <person name="Artiguenave F."/>
            <person name="Aury J.M."/>
            <person name="Ballario P."/>
            <person name="Bolchi A."/>
            <person name="Brenna A."/>
            <person name="Brun A."/>
            <person name="Buee M."/>
            <person name="Cantarel B."/>
            <person name="Chevalier G."/>
            <person name="Couloux A."/>
            <person name="Da Silva C."/>
            <person name="Denoeud F."/>
            <person name="Duplessis S."/>
            <person name="Ghignone S."/>
            <person name="Hilselberger B."/>
            <person name="Iotti M."/>
            <person name="Marcais B."/>
            <person name="Mello A."/>
            <person name="Miranda M."/>
            <person name="Pacioni G."/>
            <person name="Quesneville H."/>
            <person name="Riccioni C."/>
            <person name="Ruotolo R."/>
            <person name="Splivallo R."/>
            <person name="Stocchi V."/>
            <person name="Tisserant E."/>
            <person name="Viscomi A.R."/>
            <person name="Zambonelli A."/>
            <person name="Zampieri E."/>
            <person name="Henrissat B."/>
            <person name="Lebrun M.H."/>
            <person name="Paolocci F."/>
            <person name="Bonfante P."/>
            <person name="Ottonello S."/>
            <person name="Wincker P."/>
        </authorList>
    </citation>
    <scope>NUCLEOTIDE SEQUENCE [LARGE SCALE GENOMIC DNA]</scope>
    <source>
        <strain evidence="11 12">Mel28</strain>
    </source>
</reference>
<dbReference type="RefSeq" id="XP_002839514.1">
    <property type="nucleotide sequence ID" value="XM_002839468.1"/>
</dbReference>
<evidence type="ECO:0000256" key="4">
    <source>
        <dbReference type="ARBA" id="ARBA00023117"/>
    </source>
</evidence>
<dbReference type="InterPro" id="IPR009072">
    <property type="entry name" value="Histone-fold"/>
</dbReference>
<dbReference type="FunFam" id="1.10.20.10:FF:000072">
    <property type="entry name" value="Transcriptional activator spt7"/>
    <property type="match status" value="1"/>
</dbReference>
<feature type="compositionally biased region" description="Low complexity" evidence="9">
    <location>
        <begin position="142"/>
        <end position="154"/>
    </location>
</feature>
<dbReference type="CDD" id="cd05510">
    <property type="entry name" value="Bromo_SPT7_like"/>
    <property type="match status" value="1"/>
</dbReference>
<evidence type="ECO:0000256" key="3">
    <source>
        <dbReference type="ARBA" id="ARBA00023015"/>
    </source>
</evidence>
<keyword evidence="3" id="KW-0805">Transcription regulation</keyword>
<keyword evidence="2" id="KW-0597">Phosphoprotein</keyword>
<dbReference type="GO" id="GO:0046695">
    <property type="term" value="C:SLIK (SAGA-like) complex"/>
    <property type="evidence" value="ECO:0007669"/>
    <property type="project" value="InterPro"/>
</dbReference>
<dbReference type="SMART" id="SM00297">
    <property type="entry name" value="BROMO"/>
    <property type="match status" value="1"/>
</dbReference>
<protein>
    <recommendedName>
        <fullName evidence="7">SAGA complex subunit Spt7</fullName>
    </recommendedName>
</protein>
<evidence type="ECO:0000256" key="5">
    <source>
        <dbReference type="ARBA" id="ARBA00023163"/>
    </source>
</evidence>
<dbReference type="GO" id="GO:0005634">
    <property type="term" value="C:nucleus"/>
    <property type="evidence" value="ECO:0007669"/>
    <property type="project" value="UniProtKB-SubCell"/>
</dbReference>
<proteinExistence type="predicted"/>
<dbReference type="Gene3D" id="1.10.20.10">
    <property type="entry name" value="Histone, subunit A"/>
    <property type="match status" value="1"/>
</dbReference>
<dbReference type="GO" id="GO:0046982">
    <property type="term" value="F:protein heterodimerization activity"/>
    <property type="evidence" value="ECO:0007669"/>
    <property type="project" value="InterPro"/>
</dbReference>
<feature type="compositionally biased region" description="Acidic residues" evidence="9">
    <location>
        <begin position="408"/>
        <end position="418"/>
    </location>
</feature>
<keyword evidence="12" id="KW-1185">Reference proteome</keyword>
<name>D5GGT3_TUBMM</name>
<evidence type="ECO:0000256" key="7">
    <source>
        <dbReference type="ARBA" id="ARBA00093633"/>
    </source>
</evidence>
<dbReference type="InterPro" id="IPR036427">
    <property type="entry name" value="Bromodomain-like_sf"/>
</dbReference>
<feature type="compositionally biased region" description="Polar residues" evidence="9">
    <location>
        <begin position="1"/>
        <end position="15"/>
    </location>
</feature>
<dbReference type="InterPro" id="IPR018359">
    <property type="entry name" value="Bromodomain_CS"/>
</dbReference>
<dbReference type="InterPro" id="IPR006565">
    <property type="entry name" value="BTP"/>
</dbReference>
<dbReference type="GO" id="GO:0000124">
    <property type="term" value="C:SAGA complex"/>
    <property type="evidence" value="ECO:0007669"/>
    <property type="project" value="InterPro"/>
</dbReference>
<dbReference type="EMBL" id="FN430275">
    <property type="protein sequence ID" value="CAZ83705.1"/>
    <property type="molecule type" value="Genomic_DNA"/>
</dbReference>
<dbReference type="InParanoid" id="D5GGT3"/>
<keyword evidence="5" id="KW-0804">Transcription</keyword>
<dbReference type="Pfam" id="PF00439">
    <property type="entry name" value="Bromodomain"/>
    <property type="match status" value="1"/>
</dbReference>
<dbReference type="Pfam" id="PF07524">
    <property type="entry name" value="Bromo_TP"/>
    <property type="match status" value="1"/>
</dbReference>
<feature type="region of interest" description="Disordered" evidence="9">
    <location>
        <begin position="940"/>
        <end position="1035"/>
    </location>
</feature>
<dbReference type="GO" id="GO:0005198">
    <property type="term" value="F:structural molecule activity"/>
    <property type="evidence" value="ECO:0007669"/>
    <property type="project" value="TreeGrafter"/>
</dbReference>
<keyword evidence="4 8" id="KW-0103">Bromodomain</keyword>
<dbReference type="PRINTS" id="PR00503">
    <property type="entry name" value="BROMODOMAIN"/>
</dbReference>
<dbReference type="GeneID" id="9181675"/>
<feature type="region of interest" description="Disordered" evidence="9">
    <location>
        <begin position="96"/>
        <end position="161"/>
    </location>
</feature>
<dbReference type="PROSITE" id="PS50014">
    <property type="entry name" value="BROMODOMAIN_2"/>
    <property type="match status" value="1"/>
</dbReference>
<accession>D5GGT3</accession>
<dbReference type="AlphaFoldDB" id="D5GGT3"/>
<dbReference type="KEGG" id="tml:GSTUM_00007503001"/>
<feature type="region of interest" description="Disordered" evidence="9">
    <location>
        <begin position="408"/>
        <end position="442"/>
    </location>
</feature>
<dbReference type="STRING" id="656061.D5GGT3"/>
<dbReference type="Proteomes" id="UP000006911">
    <property type="component" value="Unassembled WGS sequence"/>
</dbReference>
<dbReference type="FunFam" id="1.20.920.10:FF:000032">
    <property type="entry name" value="Transcriptional activator spt7"/>
    <property type="match status" value="1"/>
</dbReference>
<dbReference type="GO" id="GO:0006325">
    <property type="term" value="P:chromatin organization"/>
    <property type="evidence" value="ECO:0007669"/>
    <property type="project" value="UniProtKB-ARBA"/>
</dbReference>
<dbReference type="Gene3D" id="1.20.920.10">
    <property type="entry name" value="Bromodomain-like"/>
    <property type="match status" value="1"/>
</dbReference>
<dbReference type="InterPro" id="IPR037782">
    <property type="entry name" value="Spt7"/>
</dbReference>
<sequence>MSNNNLLPASWSRQPSTRDDVTVLAERTRTNSIETGVEGGDKDDVVDPTIAAFRQRYDIFEKRIAMMFDTRRPCCAPPDMEFAALELNDDFSSANVNASGNSAADNARPPVRKIDDDDYDFEDDEDEEDTKAKAPPFLPLKSASSLSQSSEPSSGNIIDAKKSAVATREKLEADRKAAEEAVKRALPSMFFTLENDRDAMLEQQKLEESDRQVNAEANAAQANALGKLSSANLGASSLTLKHLIARIDAKREKVVVSDMELRNLMSEVRKNRSKWANEDKIGQEDLYEAAEKVVLELRALTEHSTAFLNKVNKRDAPDYTTIIKHPMDLGTVMKKLKGHHYKSKNDFVDDLNLIWQNCLTYNAEPSHYLRKHAKAMQKATQNLIPLIPDIVIRDRAEVELEEAGALEVDAEGESDDEPIMSTRGRKAPGTKKTRKGARLEGTPEVKAPVVNLLRADSNPPGNDSQVSVGINGFPTPSGSTPIPNGLVHSISQMDIDHDRVDDDTHDVEYQTWKTLTKKARAKVASERHKLFRGNRLNPEEPALLRSRDDMGRFLRNEEKHAKSTQDADDSSMQQGSGNTKLVDTEQPDVQELLPDYYDPLAAVPELPSGVSWYGEGDEVDLQDDNLRIAPRGIFTQPKSELSKRMDANIKQMQETRKLCSKIGVIKQMQVQTQMYSNQFTKYDPKEFVEADVEDFVISEEGPIMCATVARAALQKSVGKIFYHAGFEEFQPTAIDAVTDIAVDYFQKLSKTLTVYQEAPQHERKFEPEFLKMLTWLQEMLLHALYENGADVESLDTYIKDDIERLGSKLNGIHQRMKIHLTELLRPALQDVGGDGSRMFNDGSEQFVGGDFAEDIGDDFFGFKELGLDKEFGLSSLSVPLHLLQGRMHSTYQTQNTSAVALADGYKPPPPFEPVTHELLEREIGLVKNFFLAKLHAGGGEPLVEDEDLPVKQRLPKPRLPPSGKILAPRKRPMHGQGGNSKKKKKPNPPAPPPPKAAPPPSKSMAMDRSLSKISEVDGDGNGGMMSPESLVGGGG</sequence>
<dbReference type="PROSITE" id="PS00633">
    <property type="entry name" value="BROMODOMAIN_1"/>
    <property type="match status" value="1"/>
</dbReference>
<comment type="subcellular location">
    <subcellularLocation>
        <location evidence="1">Nucleus</location>
    </subcellularLocation>
</comment>
<dbReference type="OMA" id="YRRSEAK"/>
<dbReference type="GO" id="GO:0006357">
    <property type="term" value="P:regulation of transcription by RNA polymerase II"/>
    <property type="evidence" value="ECO:0007669"/>
    <property type="project" value="UniProtKB-ARBA"/>
</dbReference>
<dbReference type="FunCoup" id="D5GGT3">
    <property type="interactions" value="405"/>
</dbReference>
<organism evidence="11 12">
    <name type="scientific">Tuber melanosporum (strain Mel28)</name>
    <name type="common">Perigord black truffle</name>
    <dbReference type="NCBI Taxonomy" id="656061"/>
    <lineage>
        <taxon>Eukaryota</taxon>
        <taxon>Fungi</taxon>
        <taxon>Dikarya</taxon>
        <taxon>Ascomycota</taxon>
        <taxon>Pezizomycotina</taxon>
        <taxon>Pezizomycetes</taxon>
        <taxon>Pezizales</taxon>
        <taxon>Tuberaceae</taxon>
        <taxon>Tuber</taxon>
    </lineage>
</organism>
<evidence type="ECO:0000259" key="10">
    <source>
        <dbReference type="PROSITE" id="PS50014"/>
    </source>
</evidence>
<dbReference type="CDD" id="cd22927">
    <property type="entry name" value="HFD_SPT7"/>
    <property type="match status" value="1"/>
</dbReference>
<evidence type="ECO:0000256" key="6">
    <source>
        <dbReference type="ARBA" id="ARBA00023242"/>
    </source>
</evidence>